<dbReference type="AlphaFoldDB" id="A0A1H7T9P5"/>
<gene>
    <name evidence="2" type="ORF">SAMN05421740_110157</name>
</gene>
<dbReference type="Proteomes" id="UP000198916">
    <property type="component" value="Unassembled WGS sequence"/>
</dbReference>
<protein>
    <submittedName>
        <fullName evidence="2">Uncharacterized protein</fullName>
    </submittedName>
</protein>
<dbReference type="EMBL" id="FNZR01000010">
    <property type="protein sequence ID" value="SEL81219.1"/>
    <property type="molecule type" value="Genomic_DNA"/>
</dbReference>
<reference evidence="3" key="1">
    <citation type="submission" date="2016-10" db="EMBL/GenBank/DDBJ databases">
        <authorList>
            <person name="Varghese N."/>
            <person name="Submissions S."/>
        </authorList>
    </citation>
    <scope>NUCLEOTIDE SEQUENCE [LARGE SCALE GENOMIC DNA]</scope>
    <source>
        <strain evidence="3">Jip14</strain>
    </source>
</reference>
<name>A0A1H7T9P5_9SPHI</name>
<evidence type="ECO:0000256" key="1">
    <source>
        <dbReference type="SAM" id="Phobius"/>
    </source>
</evidence>
<dbReference type="STRING" id="332977.SAMN05421740_110157"/>
<evidence type="ECO:0000313" key="3">
    <source>
        <dbReference type="Proteomes" id="UP000198916"/>
    </source>
</evidence>
<keyword evidence="1" id="KW-0812">Transmembrane</keyword>
<keyword evidence="3" id="KW-1185">Reference proteome</keyword>
<organism evidence="2 3">
    <name type="scientific">Parapedobacter koreensis</name>
    <dbReference type="NCBI Taxonomy" id="332977"/>
    <lineage>
        <taxon>Bacteria</taxon>
        <taxon>Pseudomonadati</taxon>
        <taxon>Bacteroidota</taxon>
        <taxon>Sphingobacteriia</taxon>
        <taxon>Sphingobacteriales</taxon>
        <taxon>Sphingobacteriaceae</taxon>
        <taxon>Parapedobacter</taxon>
    </lineage>
</organism>
<sequence length="103" mass="11733">MPIVQSAKWMLFYVVLATLLSIIAYILIFGVENLFVPAIDINIYDTYVVVQPIVVIAYLIPVVAVLLFGISWLVLKQRQLAIGFFCSLIIWLIGSIYILSWRI</sequence>
<keyword evidence="1" id="KW-0472">Membrane</keyword>
<feature type="transmembrane region" description="Helical" evidence="1">
    <location>
        <begin position="12"/>
        <end position="31"/>
    </location>
</feature>
<keyword evidence="1" id="KW-1133">Transmembrane helix</keyword>
<feature type="transmembrane region" description="Helical" evidence="1">
    <location>
        <begin position="82"/>
        <end position="101"/>
    </location>
</feature>
<evidence type="ECO:0000313" key="2">
    <source>
        <dbReference type="EMBL" id="SEL81219.1"/>
    </source>
</evidence>
<proteinExistence type="predicted"/>
<feature type="transmembrane region" description="Helical" evidence="1">
    <location>
        <begin position="51"/>
        <end position="75"/>
    </location>
</feature>
<accession>A0A1H7T9P5</accession>